<accession>A0A0A6VCZ5</accession>
<dbReference type="Gene3D" id="3.90.1150.10">
    <property type="entry name" value="Aspartate Aminotransferase, domain 1"/>
    <property type="match status" value="1"/>
</dbReference>
<gene>
    <name evidence="11" type="ORF">NG54_15795</name>
</gene>
<evidence type="ECO:0000259" key="10">
    <source>
        <dbReference type="Pfam" id="PF00266"/>
    </source>
</evidence>
<dbReference type="InterPro" id="IPR020578">
    <property type="entry name" value="Aminotrans_V_PyrdxlP_BS"/>
</dbReference>
<keyword evidence="5 7" id="KW-0663">Pyridoxal phosphate</keyword>
<dbReference type="InterPro" id="IPR024169">
    <property type="entry name" value="SP_NH2Trfase/AEP_transaminase"/>
</dbReference>
<comment type="caution">
    <text evidence="11">The sequence shown here is derived from an EMBL/GenBank/DDBJ whole genome shotgun (WGS) entry which is preliminary data.</text>
</comment>
<evidence type="ECO:0000256" key="2">
    <source>
        <dbReference type="ARBA" id="ARBA00009236"/>
    </source>
</evidence>
<dbReference type="STRING" id="363870.NG54_15795"/>
<dbReference type="GO" id="GO:0008453">
    <property type="term" value="F:alanine-glyoxylate transaminase activity"/>
    <property type="evidence" value="ECO:0007669"/>
    <property type="project" value="TreeGrafter"/>
</dbReference>
<evidence type="ECO:0000256" key="1">
    <source>
        <dbReference type="ARBA" id="ARBA00001933"/>
    </source>
</evidence>
<proteinExistence type="inferred from homology"/>
<evidence type="ECO:0000256" key="6">
    <source>
        <dbReference type="PIRSR" id="PIRSR000524-1"/>
    </source>
</evidence>
<protein>
    <submittedName>
        <fullName evidence="11">Class V aminotransferase</fullName>
    </submittedName>
</protein>
<dbReference type="OrthoDB" id="389074at2"/>
<evidence type="ECO:0000256" key="7">
    <source>
        <dbReference type="PIRSR" id="PIRSR000524-50"/>
    </source>
</evidence>
<comment type="cofactor">
    <cofactor evidence="1 7 9">
        <name>pyridoxal 5'-phosphate</name>
        <dbReference type="ChEBI" id="CHEBI:597326"/>
    </cofactor>
</comment>
<feature type="modified residue" description="N6-(pyridoxal phosphate)lysine" evidence="7">
    <location>
        <position position="194"/>
    </location>
</feature>
<dbReference type="AlphaFoldDB" id="A0A0A6VCZ5"/>
<evidence type="ECO:0000256" key="4">
    <source>
        <dbReference type="ARBA" id="ARBA00022679"/>
    </source>
</evidence>
<sequence length="386" mass="42702">MLFCKDSLFTPGPTPIPERVQKAMSQPMVAHRSKVFSKNLEEVATRLQPVFGTKEPVIIVAGSGTSALESAVCNVINEGDHVVVVVTGVFGERFASICEAYGAEVHRLNITWGKTCQPEELEDYLKTVNQPIKAVFATYCETSTAVLNPIKELGEVTKRISDALFIVDGVSCIGGVPVNMEEYQIDILVSGSQKALMLPPGLAFIAVNQRGKEAIKNGTSKRFYLDLNRYIQSYDEQTTTPFTPPVSLIYGANEVCQMIEEEGFEQVIKRHAVMRDMTRAGVQALELPLFVEKDADASPTVTSIRPEDGQANAIKNYLQEHFSMTIASGQKQLKGEIFRIGHMGYCTPFDVIQYLTALEFAVYALYEKDVFGLAVKTAQEVWKKHV</sequence>
<evidence type="ECO:0000313" key="12">
    <source>
        <dbReference type="Proteomes" id="UP000030588"/>
    </source>
</evidence>
<dbReference type="Pfam" id="PF00266">
    <property type="entry name" value="Aminotran_5"/>
    <property type="match status" value="1"/>
</dbReference>
<dbReference type="InterPro" id="IPR015421">
    <property type="entry name" value="PyrdxlP-dep_Trfase_major"/>
</dbReference>
<keyword evidence="4 11" id="KW-0808">Transferase</keyword>
<dbReference type="Proteomes" id="UP000030588">
    <property type="component" value="Unassembled WGS sequence"/>
</dbReference>
<dbReference type="FunFam" id="3.40.640.10:FF:000027">
    <property type="entry name" value="Serine--pyruvate aminotransferase, mitochondrial"/>
    <property type="match status" value="1"/>
</dbReference>
<evidence type="ECO:0000256" key="8">
    <source>
        <dbReference type="RuleBase" id="RU004075"/>
    </source>
</evidence>
<dbReference type="PANTHER" id="PTHR21152">
    <property type="entry name" value="AMINOTRANSFERASE CLASS V"/>
    <property type="match status" value="1"/>
</dbReference>
<dbReference type="GO" id="GO:0019265">
    <property type="term" value="P:glycine biosynthetic process, by transamination of glyoxylate"/>
    <property type="evidence" value="ECO:0007669"/>
    <property type="project" value="TreeGrafter"/>
</dbReference>
<dbReference type="RefSeq" id="WP_035355861.1">
    <property type="nucleotide sequence ID" value="NZ_JRUN01000063.1"/>
</dbReference>
<comment type="similarity">
    <text evidence="2 8">Belongs to the class-V pyridoxal-phosphate-dependent aminotransferase family.</text>
</comment>
<dbReference type="Gene3D" id="3.40.640.10">
    <property type="entry name" value="Type I PLP-dependent aspartate aminotransferase-like (Major domain)"/>
    <property type="match status" value="1"/>
</dbReference>
<feature type="domain" description="Aminotransferase class V" evidence="10">
    <location>
        <begin position="8"/>
        <end position="331"/>
    </location>
</feature>
<evidence type="ECO:0000256" key="9">
    <source>
        <dbReference type="RuleBase" id="RU004504"/>
    </source>
</evidence>
<dbReference type="PANTHER" id="PTHR21152:SF40">
    <property type="entry name" value="ALANINE--GLYOXYLATE AMINOTRANSFERASE"/>
    <property type="match status" value="1"/>
</dbReference>
<dbReference type="GO" id="GO:0004760">
    <property type="term" value="F:L-serine-pyruvate transaminase activity"/>
    <property type="evidence" value="ECO:0007669"/>
    <property type="project" value="TreeGrafter"/>
</dbReference>
<feature type="binding site" evidence="6">
    <location>
        <position position="339"/>
    </location>
    <ligand>
        <name>substrate</name>
    </ligand>
</feature>
<dbReference type="InterPro" id="IPR000192">
    <property type="entry name" value="Aminotrans_V_dom"/>
</dbReference>
<reference evidence="11 12" key="1">
    <citation type="submission" date="2014-10" db="EMBL/GenBank/DDBJ databases">
        <title>Draft genome of phytase producing Bacillus ginsengihumi strain M2.11.</title>
        <authorList>
            <person name="Toymentseva A."/>
            <person name="Boulygina E.A."/>
            <person name="Kazakov S.V."/>
            <person name="Kayumov I."/>
            <person name="Suleimanova A.D."/>
            <person name="Mardanova A.M."/>
            <person name="Maria S.N."/>
            <person name="Sergey M.Y."/>
            <person name="Sharipova M.R."/>
        </authorList>
    </citation>
    <scope>NUCLEOTIDE SEQUENCE [LARGE SCALE GENOMIC DNA]</scope>
    <source>
        <strain evidence="11 12">M2.11</strain>
    </source>
</reference>
<dbReference type="PROSITE" id="PS00595">
    <property type="entry name" value="AA_TRANSFER_CLASS_5"/>
    <property type="match status" value="1"/>
</dbReference>
<dbReference type="PIRSF" id="PIRSF000524">
    <property type="entry name" value="SPT"/>
    <property type="match status" value="1"/>
</dbReference>
<evidence type="ECO:0000313" key="11">
    <source>
        <dbReference type="EMBL" id="KHD84394.1"/>
    </source>
</evidence>
<dbReference type="InterPro" id="IPR015424">
    <property type="entry name" value="PyrdxlP-dep_Trfase"/>
</dbReference>
<organism evidence="11 12">
    <name type="scientific">Heyndrickxia ginsengihumi</name>
    <dbReference type="NCBI Taxonomy" id="363870"/>
    <lineage>
        <taxon>Bacteria</taxon>
        <taxon>Bacillati</taxon>
        <taxon>Bacillota</taxon>
        <taxon>Bacilli</taxon>
        <taxon>Bacillales</taxon>
        <taxon>Bacillaceae</taxon>
        <taxon>Heyndrickxia</taxon>
    </lineage>
</organism>
<dbReference type="SUPFAM" id="SSF53383">
    <property type="entry name" value="PLP-dependent transferases"/>
    <property type="match status" value="1"/>
</dbReference>
<evidence type="ECO:0000256" key="5">
    <source>
        <dbReference type="ARBA" id="ARBA00022898"/>
    </source>
</evidence>
<dbReference type="EMBL" id="JRUN01000063">
    <property type="protein sequence ID" value="KHD84394.1"/>
    <property type="molecule type" value="Genomic_DNA"/>
</dbReference>
<dbReference type="InterPro" id="IPR015422">
    <property type="entry name" value="PyrdxlP-dep_Trfase_small"/>
</dbReference>
<name>A0A0A6VCZ5_9BACI</name>
<evidence type="ECO:0000256" key="3">
    <source>
        <dbReference type="ARBA" id="ARBA00022576"/>
    </source>
</evidence>
<keyword evidence="3 11" id="KW-0032">Aminotransferase</keyword>